<organism evidence="2 3">
    <name type="scientific">Terrabacter carboxydivorans</name>
    <dbReference type="NCBI Taxonomy" id="619730"/>
    <lineage>
        <taxon>Bacteria</taxon>
        <taxon>Bacillati</taxon>
        <taxon>Actinomycetota</taxon>
        <taxon>Actinomycetes</taxon>
        <taxon>Micrococcales</taxon>
        <taxon>Intrasporangiaceae</taxon>
        <taxon>Terrabacter</taxon>
    </lineage>
</organism>
<gene>
    <name evidence="2" type="ORF">GCM10009858_36250</name>
</gene>
<keyword evidence="3" id="KW-1185">Reference proteome</keyword>
<accession>A0ABN3M3I5</accession>
<feature type="transmembrane region" description="Helical" evidence="1">
    <location>
        <begin position="35"/>
        <end position="56"/>
    </location>
</feature>
<evidence type="ECO:0000313" key="3">
    <source>
        <dbReference type="Proteomes" id="UP001500730"/>
    </source>
</evidence>
<keyword evidence="1" id="KW-1133">Transmembrane helix</keyword>
<dbReference type="Proteomes" id="UP001500730">
    <property type="component" value="Unassembled WGS sequence"/>
</dbReference>
<sequence length="357" mass="38509">MTDLRSFARDTERSVDQPPFDAMLASRRLAHRRRAAVAVAAAVAAVLALTLAIAGVSQLRHREVPARPAPRLLVPDWTADEIVGRPDAFVVKQLASRTDPRTLLTVWKRCPNPGPHHDCLGREAIAVVDGAGHRLVAVAAVTDALDQPSRAGGGLLREVGPGLWYWAHQDPGPYLLSATMSRPTALTVLDRPVTGPFGLPGIECADQVGVCTLDTRARTLARLATPDVPDTRWALPTSPGCGLWGLSGIGVRTRLVIQQRDGSFATADLPDAPLSTTMAEGGPSCEVAYYQGVALDQDQLVVSLDQGRSWQIRKTPLPQVAGYYEHQPRDRFLIPPHWADLPPMSHGLRAPGVLRPL</sequence>
<dbReference type="RefSeq" id="WP_344256442.1">
    <property type="nucleotide sequence ID" value="NZ_BAAARE010000018.1"/>
</dbReference>
<evidence type="ECO:0000256" key="1">
    <source>
        <dbReference type="SAM" id="Phobius"/>
    </source>
</evidence>
<keyword evidence="1" id="KW-0812">Transmembrane</keyword>
<protein>
    <submittedName>
        <fullName evidence="2">Uncharacterized protein</fullName>
    </submittedName>
</protein>
<name>A0ABN3M3I5_9MICO</name>
<comment type="caution">
    <text evidence="2">The sequence shown here is derived from an EMBL/GenBank/DDBJ whole genome shotgun (WGS) entry which is preliminary data.</text>
</comment>
<evidence type="ECO:0000313" key="2">
    <source>
        <dbReference type="EMBL" id="GAA2494945.1"/>
    </source>
</evidence>
<keyword evidence="1" id="KW-0472">Membrane</keyword>
<reference evidence="2 3" key="1">
    <citation type="journal article" date="2019" name="Int. J. Syst. Evol. Microbiol.">
        <title>The Global Catalogue of Microorganisms (GCM) 10K type strain sequencing project: providing services to taxonomists for standard genome sequencing and annotation.</title>
        <authorList>
            <consortium name="The Broad Institute Genomics Platform"/>
            <consortium name="The Broad Institute Genome Sequencing Center for Infectious Disease"/>
            <person name="Wu L."/>
            <person name="Ma J."/>
        </authorList>
    </citation>
    <scope>NUCLEOTIDE SEQUENCE [LARGE SCALE GENOMIC DNA]</scope>
    <source>
        <strain evidence="2 3">JCM 16259</strain>
    </source>
</reference>
<proteinExistence type="predicted"/>
<dbReference type="EMBL" id="BAAARE010000018">
    <property type="protein sequence ID" value="GAA2494945.1"/>
    <property type="molecule type" value="Genomic_DNA"/>
</dbReference>